<accession>A0AAD5K2P3</accession>
<dbReference type="EMBL" id="JAIXMP010000010">
    <property type="protein sequence ID" value="KAI9266681.1"/>
    <property type="molecule type" value="Genomic_DNA"/>
</dbReference>
<organism evidence="2 3">
    <name type="scientific">Phascolomyces articulosus</name>
    <dbReference type="NCBI Taxonomy" id="60185"/>
    <lineage>
        <taxon>Eukaryota</taxon>
        <taxon>Fungi</taxon>
        <taxon>Fungi incertae sedis</taxon>
        <taxon>Mucoromycota</taxon>
        <taxon>Mucoromycotina</taxon>
        <taxon>Mucoromycetes</taxon>
        <taxon>Mucorales</taxon>
        <taxon>Lichtheimiaceae</taxon>
        <taxon>Phascolomyces</taxon>
    </lineage>
</organism>
<dbReference type="SUPFAM" id="SSF81383">
    <property type="entry name" value="F-box domain"/>
    <property type="match status" value="1"/>
</dbReference>
<dbReference type="InterPro" id="IPR001810">
    <property type="entry name" value="F-box_dom"/>
</dbReference>
<dbReference type="Proteomes" id="UP001209540">
    <property type="component" value="Unassembled WGS sequence"/>
</dbReference>
<feature type="domain" description="F-box" evidence="1">
    <location>
        <begin position="5"/>
        <end position="54"/>
    </location>
</feature>
<evidence type="ECO:0000313" key="3">
    <source>
        <dbReference type="Proteomes" id="UP001209540"/>
    </source>
</evidence>
<gene>
    <name evidence="2" type="ORF">BDA99DRAFT_558732</name>
</gene>
<sequence>MGASVDYLSTLPADITWNILPFLKANDLAILSYVSRELHDRVLHCATTGKYIEITKNFSDTKIFPQIASFVEGFTDGCGKEPAHEWLQLISKYYLKKLAIPVLMLKKINTWKPYQEIQQTLTKFIIETAYMPPLEYVLFLSCPNLTQLAYSARIYMNLDLEDSDLIPDVSHLIYPFVSDYTDMNYGKLEIVLSRCSDIRY</sequence>
<evidence type="ECO:0000259" key="1">
    <source>
        <dbReference type="PROSITE" id="PS50181"/>
    </source>
</evidence>
<proteinExistence type="predicted"/>
<reference evidence="2" key="2">
    <citation type="submission" date="2023-02" db="EMBL/GenBank/DDBJ databases">
        <authorList>
            <consortium name="DOE Joint Genome Institute"/>
            <person name="Mondo S.J."/>
            <person name="Chang Y."/>
            <person name="Wang Y."/>
            <person name="Ahrendt S."/>
            <person name="Andreopoulos W."/>
            <person name="Barry K."/>
            <person name="Beard J."/>
            <person name="Benny G.L."/>
            <person name="Blankenship S."/>
            <person name="Bonito G."/>
            <person name="Cuomo C."/>
            <person name="Desiro A."/>
            <person name="Gervers K.A."/>
            <person name="Hundley H."/>
            <person name="Kuo A."/>
            <person name="LaButti K."/>
            <person name="Lang B.F."/>
            <person name="Lipzen A."/>
            <person name="O'Donnell K."/>
            <person name="Pangilinan J."/>
            <person name="Reynolds N."/>
            <person name="Sandor L."/>
            <person name="Smith M.W."/>
            <person name="Tsang A."/>
            <person name="Grigoriev I.V."/>
            <person name="Stajich J.E."/>
            <person name="Spatafora J.W."/>
        </authorList>
    </citation>
    <scope>NUCLEOTIDE SEQUENCE</scope>
    <source>
        <strain evidence="2">RSA 2281</strain>
    </source>
</reference>
<dbReference type="PROSITE" id="PS50181">
    <property type="entry name" value="FBOX"/>
    <property type="match status" value="1"/>
</dbReference>
<protein>
    <recommendedName>
        <fullName evidence="1">F-box domain-containing protein</fullName>
    </recommendedName>
</protein>
<name>A0AAD5K2P3_9FUNG</name>
<dbReference type="InterPro" id="IPR036047">
    <property type="entry name" value="F-box-like_dom_sf"/>
</dbReference>
<evidence type="ECO:0000313" key="2">
    <source>
        <dbReference type="EMBL" id="KAI9266681.1"/>
    </source>
</evidence>
<reference evidence="2" key="1">
    <citation type="journal article" date="2022" name="IScience">
        <title>Evolution of zygomycete secretomes and the origins of terrestrial fungal ecologies.</title>
        <authorList>
            <person name="Chang Y."/>
            <person name="Wang Y."/>
            <person name="Mondo S."/>
            <person name="Ahrendt S."/>
            <person name="Andreopoulos W."/>
            <person name="Barry K."/>
            <person name="Beard J."/>
            <person name="Benny G.L."/>
            <person name="Blankenship S."/>
            <person name="Bonito G."/>
            <person name="Cuomo C."/>
            <person name="Desiro A."/>
            <person name="Gervers K.A."/>
            <person name="Hundley H."/>
            <person name="Kuo A."/>
            <person name="LaButti K."/>
            <person name="Lang B.F."/>
            <person name="Lipzen A."/>
            <person name="O'Donnell K."/>
            <person name="Pangilinan J."/>
            <person name="Reynolds N."/>
            <person name="Sandor L."/>
            <person name="Smith M.E."/>
            <person name="Tsang A."/>
            <person name="Grigoriev I.V."/>
            <person name="Stajich J.E."/>
            <person name="Spatafora J.W."/>
        </authorList>
    </citation>
    <scope>NUCLEOTIDE SEQUENCE</scope>
    <source>
        <strain evidence="2">RSA 2281</strain>
    </source>
</reference>
<dbReference type="AlphaFoldDB" id="A0AAD5K2P3"/>
<keyword evidence="3" id="KW-1185">Reference proteome</keyword>
<comment type="caution">
    <text evidence="2">The sequence shown here is derived from an EMBL/GenBank/DDBJ whole genome shotgun (WGS) entry which is preliminary data.</text>
</comment>